<accession>A0A147JBT4</accession>
<proteinExistence type="predicted"/>
<comment type="caution">
    <text evidence="1">The sequence shown here is derived from an EMBL/GenBank/DDBJ whole genome shotgun (WGS) entry which is preliminary data.</text>
</comment>
<dbReference type="EMBL" id="LDTC01000019">
    <property type="protein sequence ID" value="KTW16599.1"/>
    <property type="molecule type" value="Genomic_DNA"/>
</dbReference>
<organism evidence="1 2">
    <name type="scientific">Sphingomonas sanguinis</name>
    <dbReference type="NCBI Taxonomy" id="33051"/>
    <lineage>
        <taxon>Bacteria</taxon>
        <taxon>Pseudomonadati</taxon>
        <taxon>Pseudomonadota</taxon>
        <taxon>Alphaproteobacteria</taxon>
        <taxon>Sphingomonadales</taxon>
        <taxon>Sphingomonadaceae</taxon>
        <taxon>Sphingomonas</taxon>
    </lineage>
</organism>
<protein>
    <submittedName>
        <fullName evidence="1">Uncharacterized protein</fullName>
    </submittedName>
</protein>
<evidence type="ECO:0000313" key="1">
    <source>
        <dbReference type="EMBL" id="KTW16599.1"/>
    </source>
</evidence>
<reference evidence="1 2" key="1">
    <citation type="journal article" date="2016" name="Front. Microbiol.">
        <title>Genomic Resource of Rice Seed Associated Bacteria.</title>
        <authorList>
            <person name="Midha S."/>
            <person name="Bansal K."/>
            <person name="Sharma S."/>
            <person name="Kumar N."/>
            <person name="Patil P.P."/>
            <person name="Chaudhry V."/>
            <person name="Patil P.B."/>
        </authorList>
    </citation>
    <scope>NUCLEOTIDE SEQUENCE [LARGE SCALE GENOMIC DNA]</scope>
    <source>
        <strain evidence="1 2">NS258</strain>
    </source>
</reference>
<dbReference type="RefSeq" id="WP_058715757.1">
    <property type="nucleotide sequence ID" value="NZ_LDTC01000019.1"/>
</dbReference>
<evidence type="ECO:0000313" key="2">
    <source>
        <dbReference type="Proteomes" id="UP000074410"/>
    </source>
</evidence>
<dbReference type="AlphaFoldDB" id="A0A147JBT4"/>
<name>A0A147JBT4_9SPHN</name>
<sequence>MSEEATPIPVPVPTSIARELLRCCPYGREAQRDAEDAIRRQELHTYALYSSYQHDKGGWHTGHSKTVDDKLWRRIIADKQLDQFWKRSQVLLEWDGTDTGWDLRGIRVEPESLIKFLARYGLAVTVDSTGQLQVPGQARALTGAGRNTYAHGAPIAVLTLELNSGNFEKLGKKNGKAPTLLNLKAADLEERLTQLYHQFGIPAPTARSLHGLAAGVLQVLRKPLLVNPDVRN</sequence>
<dbReference type="Proteomes" id="UP000074410">
    <property type="component" value="Unassembled WGS sequence"/>
</dbReference>
<gene>
    <name evidence="1" type="ORF">NS258_03570</name>
</gene>
<dbReference type="PATRIC" id="fig|33051.5.peg.1210"/>